<dbReference type="InterPro" id="IPR008979">
    <property type="entry name" value="Galactose-bd-like_sf"/>
</dbReference>
<keyword evidence="2" id="KW-0732">Signal</keyword>
<evidence type="ECO:0000313" key="5">
    <source>
        <dbReference type="Proteomes" id="UP001642484"/>
    </source>
</evidence>
<proteinExistence type="predicted"/>
<dbReference type="Proteomes" id="UP001642484">
    <property type="component" value="Unassembled WGS sequence"/>
</dbReference>
<dbReference type="InterPro" id="IPR051913">
    <property type="entry name" value="GH2_Domain-Containing"/>
</dbReference>
<sequence length="1003" mass="110551">MRGAALPFFTLLASASPAERPPYPHYPGRRVVTLEGRRGRKDRAGPWDFAYLGDVPLAAGAFIREEEFQGTRLVPDAFNDREWLCPLQQCPQWPTHPCHRCCHALRTGSAEPSCDRALPQCCDPVGLGRRGVAAYRIYLEPEVSLLHFRGCGLRCAVLLDRTSVAEHEGSYSPFWVDLAGLPWPSGPRAPRELLVLADSRFGTLQRLHFDWLQPGGILRPVEAHRLEESSVRIRHLAVEPKSVTHVLVSLDILGCESGGTLLARLHFSGLETPRERRLDCLGATSTPTAPSARVAQSAAWLETLGPGAGVWTSERPELQMLMVQLMLDGRQVDAITVRFGLRWLEAKEQQLWLNGAPLQLRGVNRHESWVWGGLHRPWAELQEDIQLLLELNANFVRGAHYSQDQRFLDLCDENGILVWEETSAWQPSSEDLADPAAWRWVVQLGGAVPSVKGLIERRGHSRSVRFDFLGVRHAPAGQAVCPVAVAGTEWPVIHGVNGQVFMALQAQALRETIEASANHPSAPWPRTGSQRDSWGVSEWGADAPPPPGSESMAIVDVFCTIFGGSLSIRIPSIVIIFGFLNEADASEPTVARPAFARLAQLARQMGQGRLVAWASRHKIRDVTLDLGDLIAFNDYPGWYDASVLEIPSVWESYADWARATHPGKPLLIAEAGEEAWEVGLGDQDLWSEELQASIVGATLSAALAAGYIGVALWQFADVRVDGALYWSERPTAEEEEGLPEVLVNVSSGAEWMERVAVVYQSINNLFGQHRPLRPRELNNKGLLSLSRRELGHTERGPTRVHASFHLSPRGDEEATRSRQHKKLAFYAAQDAFRPCVPLVPGQPLPPEQEQLFMARADREEGCPGCFLAVHTWNVADRPPDEPGVRVHGHQLDSRAGHWSLRRGLLRLAGHVDGRLSGVGGFLSVSGARDATSSSVAVREAKRAKAITPMMCFKNCWEVKLEQDSGAQVVRPVARRPSGAPLFAAPEEPTWSGRGDRPEAELLG</sequence>
<evidence type="ECO:0000256" key="2">
    <source>
        <dbReference type="SAM" id="SignalP"/>
    </source>
</evidence>
<protein>
    <recommendedName>
        <fullName evidence="3">Glycoside hydrolase family 2 catalytic domain-containing protein</fullName>
    </recommendedName>
</protein>
<dbReference type="EMBL" id="CAXAMN010022573">
    <property type="protein sequence ID" value="CAK9070898.1"/>
    <property type="molecule type" value="Genomic_DNA"/>
</dbReference>
<dbReference type="Pfam" id="PF02836">
    <property type="entry name" value="Glyco_hydro_2_C"/>
    <property type="match status" value="1"/>
</dbReference>
<dbReference type="SUPFAM" id="SSF49785">
    <property type="entry name" value="Galactose-binding domain-like"/>
    <property type="match status" value="1"/>
</dbReference>
<feature type="compositionally biased region" description="Basic and acidic residues" evidence="1">
    <location>
        <begin position="993"/>
        <end position="1003"/>
    </location>
</feature>
<feature type="chain" id="PRO_5046337142" description="Glycoside hydrolase family 2 catalytic domain-containing protein" evidence="2">
    <location>
        <begin position="16"/>
        <end position="1003"/>
    </location>
</feature>
<feature type="domain" description="Glycoside hydrolase family 2 catalytic" evidence="3">
    <location>
        <begin position="345"/>
        <end position="423"/>
    </location>
</feature>
<comment type="caution">
    <text evidence="4">The sequence shown here is derived from an EMBL/GenBank/DDBJ whole genome shotgun (WGS) entry which is preliminary data.</text>
</comment>
<accession>A0ABP0P5L3</accession>
<dbReference type="PANTHER" id="PTHR42732">
    <property type="entry name" value="BETA-GALACTOSIDASE"/>
    <property type="match status" value="1"/>
</dbReference>
<dbReference type="PANTHER" id="PTHR42732:SF1">
    <property type="entry name" value="BETA-MANNOSIDASE"/>
    <property type="match status" value="1"/>
</dbReference>
<gene>
    <name evidence="4" type="ORF">CCMP2556_LOCUS34889</name>
</gene>
<dbReference type="InterPro" id="IPR006103">
    <property type="entry name" value="Glyco_hydro_2_cat"/>
</dbReference>
<dbReference type="Gene3D" id="3.20.20.80">
    <property type="entry name" value="Glycosidases"/>
    <property type="match status" value="2"/>
</dbReference>
<feature type="region of interest" description="Disordered" evidence="1">
    <location>
        <begin position="974"/>
        <end position="1003"/>
    </location>
</feature>
<dbReference type="InterPro" id="IPR017853">
    <property type="entry name" value="GH"/>
</dbReference>
<dbReference type="InterPro" id="IPR006101">
    <property type="entry name" value="Glyco_hydro_2"/>
</dbReference>
<reference evidence="4 5" key="1">
    <citation type="submission" date="2024-02" db="EMBL/GenBank/DDBJ databases">
        <authorList>
            <person name="Chen Y."/>
            <person name="Shah S."/>
            <person name="Dougan E. K."/>
            <person name="Thang M."/>
            <person name="Chan C."/>
        </authorList>
    </citation>
    <scope>NUCLEOTIDE SEQUENCE [LARGE SCALE GENOMIC DNA]</scope>
</reference>
<keyword evidence="5" id="KW-1185">Reference proteome</keyword>
<evidence type="ECO:0000313" key="4">
    <source>
        <dbReference type="EMBL" id="CAK9070898.1"/>
    </source>
</evidence>
<feature type="region of interest" description="Disordered" evidence="1">
    <location>
        <begin position="516"/>
        <end position="547"/>
    </location>
</feature>
<evidence type="ECO:0000259" key="3">
    <source>
        <dbReference type="Pfam" id="PF02836"/>
    </source>
</evidence>
<dbReference type="PRINTS" id="PR00132">
    <property type="entry name" value="GLHYDRLASE2"/>
</dbReference>
<feature type="region of interest" description="Disordered" evidence="1">
    <location>
        <begin position="792"/>
        <end position="818"/>
    </location>
</feature>
<name>A0ABP0P5L3_9DINO</name>
<dbReference type="SUPFAM" id="SSF51445">
    <property type="entry name" value="(Trans)glycosidases"/>
    <property type="match status" value="2"/>
</dbReference>
<dbReference type="Gene3D" id="2.60.120.260">
    <property type="entry name" value="Galactose-binding domain-like"/>
    <property type="match status" value="1"/>
</dbReference>
<organism evidence="4 5">
    <name type="scientific">Durusdinium trenchii</name>
    <dbReference type="NCBI Taxonomy" id="1381693"/>
    <lineage>
        <taxon>Eukaryota</taxon>
        <taxon>Sar</taxon>
        <taxon>Alveolata</taxon>
        <taxon>Dinophyceae</taxon>
        <taxon>Suessiales</taxon>
        <taxon>Symbiodiniaceae</taxon>
        <taxon>Durusdinium</taxon>
    </lineage>
</organism>
<feature type="signal peptide" evidence="2">
    <location>
        <begin position="1"/>
        <end position="15"/>
    </location>
</feature>
<evidence type="ECO:0000256" key="1">
    <source>
        <dbReference type="SAM" id="MobiDB-lite"/>
    </source>
</evidence>